<dbReference type="Proteomes" id="UP001139179">
    <property type="component" value="Unassembled WGS sequence"/>
</dbReference>
<reference evidence="2" key="1">
    <citation type="submission" date="2022-05" db="EMBL/GenBank/DDBJ databases">
        <title>Comparative Genomics of Spacecraft Associated Microbes.</title>
        <authorList>
            <person name="Tran M.T."/>
            <person name="Wright A."/>
            <person name="Seuylemezian A."/>
            <person name="Eisen J."/>
            <person name="Coil D."/>
        </authorList>
    </citation>
    <scope>NUCLEOTIDE SEQUENCE</scope>
    <source>
        <strain evidence="2">214.1.1</strain>
    </source>
</reference>
<feature type="transmembrane region" description="Helical" evidence="1">
    <location>
        <begin position="33"/>
        <end position="55"/>
    </location>
</feature>
<gene>
    <name evidence="2" type="ORF">M3202_00855</name>
</gene>
<keyword evidence="1" id="KW-0472">Membrane</keyword>
<keyword evidence="1" id="KW-0812">Transmembrane</keyword>
<dbReference type="AlphaFoldDB" id="A0A9X2DP96"/>
<dbReference type="EMBL" id="JAMBOL010000001">
    <property type="protein sequence ID" value="MCM3712618.1"/>
    <property type="molecule type" value="Genomic_DNA"/>
</dbReference>
<dbReference type="RefSeq" id="WP_251221491.1">
    <property type="nucleotide sequence ID" value="NZ_JAMBOL010000001.1"/>
</dbReference>
<organism evidence="2 3">
    <name type="scientific">Halalkalibacter oceani</name>
    <dbReference type="NCBI Taxonomy" id="1653776"/>
    <lineage>
        <taxon>Bacteria</taxon>
        <taxon>Bacillati</taxon>
        <taxon>Bacillota</taxon>
        <taxon>Bacilli</taxon>
        <taxon>Bacillales</taxon>
        <taxon>Bacillaceae</taxon>
        <taxon>Halalkalibacter</taxon>
    </lineage>
</organism>
<evidence type="ECO:0000313" key="2">
    <source>
        <dbReference type="EMBL" id="MCM3712618.1"/>
    </source>
</evidence>
<keyword evidence="1" id="KW-1133">Transmembrane helix</keyword>
<sequence>MKRLLSFYLFPPLILILLSISSMERPIANIGMTILASTVLGLFAGFIFHIATLIGKKLTKH</sequence>
<name>A0A9X2DP96_9BACI</name>
<proteinExistence type="predicted"/>
<evidence type="ECO:0000256" key="1">
    <source>
        <dbReference type="SAM" id="Phobius"/>
    </source>
</evidence>
<protein>
    <submittedName>
        <fullName evidence="2">Uncharacterized protein</fullName>
    </submittedName>
</protein>
<accession>A0A9X2DP96</accession>
<keyword evidence="3" id="KW-1185">Reference proteome</keyword>
<evidence type="ECO:0000313" key="3">
    <source>
        <dbReference type="Proteomes" id="UP001139179"/>
    </source>
</evidence>
<comment type="caution">
    <text evidence="2">The sequence shown here is derived from an EMBL/GenBank/DDBJ whole genome shotgun (WGS) entry which is preliminary data.</text>
</comment>